<dbReference type="AlphaFoldDB" id="A0AAV7V355"/>
<evidence type="ECO:0000256" key="1">
    <source>
        <dbReference type="SAM" id="MobiDB-lite"/>
    </source>
</evidence>
<comment type="caution">
    <text evidence="2">The sequence shown here is derived from an EMBL/GenBank/DDBJ whole genome shotgun (WGS) entry which is preliminary data.</text>
</comment>
<name>A0AAV7V355_PLEWA</name>
<feature type="region of interest" description="Disordered" evidence="1">
    <location>
        <begin position="31"/>
        <end position="52"/>
    </location>
</feature>
<protein>
    <submittedName>
        <fullName evidence="2">Uncharacterized protein</fullName>
    </submittedName>
</protein>
<organism evidence="2 3">
    <name type="scientific">Pleurodeles waltl</name>
    <name type="common">Iberian ribbed newt</name>
    <dbReference type="NCBI Taxonomy" id="8319"/>
    <lineage>
        <taxon>Eukaryota</taxon>
        <taxon>Metazoa</taxon>
        <taxon>Chordata</taxon>
        <taxon>Craniata</taxon>
        <taxon>Vertebrata</taxon>
        <taxon>Euteleostomi</taxon>
        <taxon>Amphibia</taxon>
        <taxon>Batrachia</taxon>
        <taxon>Caudata</taxon>
        <taxon>Salamandroidea</taxon>
        <taxon>Salamandridae</taxon>
        <taxon>Pleurodelinae</taxon>
        <taxon>Pleurodeles</taxon>
    </lineage>
</organism>
<accession>A0AAV7V355</accession>
<reference evidence="2" key="1">
    <citation type="journal article" date="2022" name="bioRxiv">
        <title>Sequencing and chromosome-scale assembly of the giantPleurodeles waltlgenome.</title>
        <authorList>
            <person name="Brown T."/>
            <person name="Elewa A."/>
            <person name="Iarovenko S."/>
            <person name="Subramanian E."/>
            <person name="Araus A.J."/>
            <person name="Petzold A."/>
            <person name="Susuki M."/>
            <person name="Suzuki K.-i.T."/>
            <person name="Hayashi T."/>
            <person name="Toyoda A."/>
            <person name="Oliveira C."/>
            <person name="Osipova E."/>
            <person name="Leigh N.D."/>
            <person name="Simon A."/>
            <person name="Yun M.H."/>
        </authorList>
    </citation>
    <scope>NUCLEOTIDE SEQUENCE</scope>
    <source>
        <strain evidence="2">20211129_DDA</strain>
        <tissue evidence="2">Liver</tissue>
    </source>
</reference>
<dbReference type="Proteomes" id="UP001066276">
    <property type="component" value="Chromosome 2_2"/>
</dbReference>
<feature type="compositionally biased region" description="Low complexity" evidence="1">
    <location>
        <begin position="31"/>
        <end position="40"/>
    </location>
</feature>
<dbReference type="EMBL" id="JANPWB010000004">
    <property type="protein sequence ID" value="KAJ1194408.1"/>
    <property type="molecule type" value="Genomic_DNA"/>
</dbReference>
<sequence length="102" mass="11186">MRVCHRSSPSPAGRLFPREPRCSRSFCCRPSPSFPRSWRSAHPPPPQAESALPFSLVGNPDIRVPEEGSGVSVALGTGQAIDLATDAEWHTPLWGIRSRVLR</sequence>
<proteinExistence type="predicted"/>
<keyword evidence="3" id="KW-1185">Reference proteome</keyword>
<gene>
    <name evidence="2" type="ORF">NDU88_003697</name>
</gene>
<evidence type="ECO:0000313" key="2">
    <source>
        <dbReference type="EMBL" id="KAJ1194408.1"/>
    </source>
</evidence>
<evidence type="ECO:0000313" key="3">
    <source>
        <dbReference type="Proteomes" id="UP001066276"/>
    </source>
</evidence>